<dbReference type="Pfam" id="PF10546">
    <property type="entry name" value="P63C"/>
    <property type="match status" value="1"/>
</dbReference>
<protein>
    <recommendedName>
        <fullName evidence="1">Bacteriophage Mx8 p63 C-terminal domain-containing protein</fullName>
    </recommendedName>
</protein>
<dbReference type="Proteomes" id="UP000260644">
    <property type="component" value="Unassembled WGS sequence"/>
</dbReference>
<evidence type="ECO:0000313" key="3">
    <source>
        <dbReference type="Proteomes" id="UP000260644"/>
    </source>
</evidence>
<gene>
    <name evidence="2" type="ORF">DVR12_20375</name>
</gene>
<dbReference type="OrthoDB" id="980305at2"/>
<reference evidence="2 3" key="1">
    <citation type="submission" date="2018-07" db="EMBL/GenBank/DDBJ databases">
        <title>Chitinophaga K2CV101002-2 sp. nov., isolated from a monsoon evergreen broad-leaved forest soil.</title>
        <authorList>
            <person name="Lv Y."/>
        </authorList>
    </citation>
    <scope>NUCLEOTIDE SEQUENCE [LARGE SCALE GENOMIC DNA]</scope>
    <source>
        <strain evidence="2 3">GDMCC 1.1288</strain>
    </source>
</reference>
<sequence>MDKKRANVSKAEADPDIESGMMNNNEPIHDVQIQLQLIQLLSKGADQLAKEDVERKRNRAKEVIELQGGEKTSLEELEAEITALRQPYEPVFSNENPFFKNIFRLRGWTDKNPNNYAKPSVVAKIVITLIYLRFKKEVLPFLRKHAMPDGNRHAKFFQHLTPKGLESLKKFRDDANAMMERYDNWYDFLKDYCRTYGLPFQLSLIDEK</sequence>
<organism evidence="2 3">
    <name type="scientific">Chitinophaga silvatica</name>
    <dbReference type="NCBI Taxonomy" id="2282649"/>
    <lineage>
        <taxon>Bacteria</taxon>
        <taxon>Pseudomonadati</taxon>
        <taxon>Bacteroidota</taxon>
        <taxon>Chitinophagia</taxon>
        <taxon>Chitinophagales</taxon>
        <taxon>Chitinophagaceae</taxon>
        <taxon>Chitinophaga</taxon>
    </lineage>
</organism>
<dbReference type="EMBL" id="QPMM01000011">
    <property type="protein sequence ID" value="RFS20078.1"/>
    <property type="molecule type" value="Genomic_DNA"/>
</dbReference>
<accession>A0A3E1Y5R8</accession>
<evidence type="ECO:0000313" key="2">
    <source>
        <dbReference type="EMBL" id="RFS20078.1"/>
    </source>
</evidence>
<comment type="caution">
    <text evidence="2">The sequence shown here is derived from an EMBL/GenBank/DDBJ whole genome shotgun (WGS) entry which is preliminary data.</text>
</comment>
<feature type="domain" description="Bacteriophage Mx8 p63 C-terminal" evidence="1">
    <location>
        <begin position="92"/>
        <end position="166"/>
    </location>
</feature>
<dbReference type="RefSeq" id="WP_116977640.1">
    <property type="nucleotide sequence ID" value="NZ_QPMM01000011.1"/>
</dbReference>
<keyword evidence="3" id="KW-1185">Reference proteome</keyword>
<name>A0A3E1Y5R8_9BACT</name>
<dbReference type="AlphaFoldDB" id="A0A3E1Y5R8"/>
<dbReference type="InterPro" id="IPR018874">
    <property type="entry name" value="Phage_Mx8_p63_C"/>
</dbReference>
<evidence type="ECO:0000259" key="1">
    <source>
        <dbReference type="Pfam" id="PF10546"/>
    </source>
</evidence>
<proteinExistence type="predicted"/>